<dbReference type="PROSITE" id="PS50106">
    <property type="entry name" value="PDZ"/>
    <property type="match status" value="1"/>
</dbReference>
<dbReference type="GO" id="GO:0005737">
    <property type="term" value="C:cytoplasm"/>
    <property type="evidence" value="ECO:0007669"/>
    <property type="project" value="TreeGrafter"/>
</dbReference>
<evidence type="ECO:0000256" key="2">
    <source>
        <dbReference type="ARBA" id="ARBA00023242"/>
    </source>
</evidence>
<dbReference type="SUPFAM" id="SSF50156">
    <property type="entry name" value="PDZ domain-like"/>
    <property type="match status" value="1"/>
</dbReference>
<comment type="subcellular location">
    <subcellularLocation>
        <location evidence="1">Nucleus</location>
    </subcellularLocation>
</comment>
<dbReference type="SMART" id="SM00228">
    <property type="entry name" value="PDZ"/>
    <property type="match status" value="1"/>
</dbReference>
<dbReference type="InterPro" id="IPR036034">
    <property type="entry name" value="PDZ_sf"/>
</dbReference>
<name>A0A401PV64_SCYTO</name>
<feature type="region of interest" description="Disordered" evidence="3">
    <location>
        <begin position="998"/>
        <end position="1040"/>
    </location>
</feature>
<dbReference type="Proteomes" id="UP000288216">
    <property type="component" value="Unassembled WGS sequence"/>
</dbReference>
<evidence type="ECO:0000313" key="6">
    <source>
        <dbReference type="Proteomes" id="UP000288216"/>
    </source>
</evidence>
<dbReference type="Gene3D" id="2.30.42.10">
    <property type="match status" value="1"/>
</dbReference>
<evidence type="ECO:0000256" key="3">
    <source>
        <dbReference type="SAM" id="MobiDB-lite"/>
    </source>
</evidence>
<keyword evidence="2" id="KW-0539">Nucleus</keyword>
<comment type="caution">
    <text evidence="5">The sequence shown here is derived from an EMBL/GenBank/DDBJ whole genome shotgun (WGS) entry which is preliminary data.</text>
</comment>
<proteinExistence type="predicted"/>
<keyword evidence="6" id="KW-1185">Reference proteome</keyword>
<sequence length="1960" mass="206755">MNFSFDQGAAATLPVGALSDGLTLSNAANGGIVIENIQQNSPVARAGTLKKGDKLNAVTIHFDNLDSAEVSKILKYSEPYKTSLKLNSNEELQSPDYRYSSPGMGSDDQVYLKLFNSKIKPHLKLAKPDLSVDGPDMDVSGNNKIPSVGVKGPKISSDIGMNLKAANDVELPTNIDLNAPKFQADVKGPGLDIDIPRMNGANIEGKIKSPSFQNPSFSTPELPEMNMSLPKLKTDIKAPDIDIGGVNVPETEATWKKPKLLMPSFGLSGPQEADMNLDGSVKAPGVDVSASNVRGNFAAPNVDLNIPKGDIDVNIPDTELNKRKFKMPKFNMPSSNMSDPDLDLNLKAPAVRSDVDAKLKVPKLRNPSLEISGLEGPNVNLDGKVKLPKADIKTPEIKTGIGSAGIDLGKPTIGADYDMPDMNLDVPDVKLKSPGIKMPTLNMSGKGVSIPDVDANLPAANIDLASPKIQADVKSPNLDINAPNVDGLGAEGKFKFPKFKKPTLSISGNKLKGPDLKTDIKVPDADIGGLQRSVDVPETNAKLKMPNLHMPPFGLSGPKIPEAGLDGSVKAPGVNVSGPNIMGNYEAPKVNVKLPKGDIPDAEHKGGKFRLPGFNLPSGKVSLPGSGKGLKMPKGQVDLSAPDLQGDIRGPSLDLKGTKRPDMDLDGSVKAPGVDVSAPNLKGNFAAPNVDLNLPKVNIDANIPDAELNKQKFKTPKFTEPNLEMSGLEGPNVNLNGKVKLPKADIKAPEFKTRIGSAGIDLGKPTIGADYDMPGMNLDVPNIKLKSPGIKMPTLNMSGKGVSIPDVDANLPTANIDLASPKIQADVKSPNLDINAPNVDGFGAEGKFKVPKFKKPTFSISGNKLKGPDLKTDIQVPNADIGGLQGSVDVPETNAKLKMPNLHMPPFGLSGPKIPEGGLDGSVKAPGVDVSGPNIKGNYDAPNVDLKLPKGDSDANIPDADLKGGKFKLPGFNLPSGKLSLPGSGKGLKMPKGQVDLSAPDLQGDIRGPSLDLKGAKRPDMDLDGSVKAPGVNVSGPNIEGNYEAPNVDLKLPKGDIDANIPDAELKGGKFRLPGFNLPSGKLSLPGSGKGLKMPKGQVDLSAPDLHGDIRGPSLDLKGPSIDVDAPSIDVDAPSVDVPEAKGKWKMPKLEMPSFGLSGAKRPDMDLGGSVKAPGVDVSASNVRGNFAAPNVDLNIPKGDIDVNIPDAELNKQKLKMPKFNLPSSNLSTADLDLNLKAPAVRSDVDAKLKVPKLRKPSLEISGLEGPNVNLNGKVKLPKADIQTPEIKTGIGSAGIDLGKPTIGADYDMPDMNLDVPDVKLKSPGIKMPTLNMSGKGVSIPDVDANLPTTNIDLASPKIQADVKSPNLDINAPNVDGFGAEGKYKFPNFKKPTFSISGNKLKGPDVKTDIKVPDADIGGLQGSVDVPETNAKWKMPKLEMPSFGLSGPKRPDMDLDGSVKAPGVNVSGPNIKGVYEAPNVDLKLPKGDIGANIPDADLKGGKFRLPGFNLPSGKISLPGSDKEMKMPKGQVDLSAPDLQGDIRGPSLDLKGPSIDVDAPSVDVPEAKSKWKMPKLEMPSFGLSGPKRPDMDLDGLDMKGPSIDVNAPSVDVPDAKGKWKMPKFEMPSFGLSGPKRPDMDLGGSVKGPGVDASAPNFKGNFAAPNVDLNLPKVDIDASTPDAELNKQKFKTPKFTEPNLEMSGIEGSNMGLSGNVKIPKADASVPEIKTIGSAGADLKKPTIGVDFDIPNMNLDVPDAKVKGSSLNKPSLNMSPGNVYTPVVDIDPPTRKIRGDADILMPGGVTRESKLKDPNIDIKGAKVNVNSPNLHGDFREVGVDVNTENIYAAVNTPRLNTDNDENINMQNTFSRETFKIRSSLSELDDDVSTLPQSDSNLKGRTSSTLHVTDAAESKKSKFKFSNFFNLTHKSKGSVDFTKAKAAHSSSGTFRPTFPELELSVSKE</sequence>
<accession>A0A401PV64</accession>
<organism evidence="5 6">
    <name type="scientific">Scyliorhinus torazame</name>
    <name type="common">Cloudy catshark</name>
    <name type="synonym">Catulus torazame</name>
    <dbReference type="NCBI Taxonomy" id="75743"/>
    <lineage>
        <taxon>Eukaryota</taxon>
        <taxon>Metazoa</taxon>
        <taxon>Chordata</taxon>
        <taxon>Craniata</taxon>
        <taxon>Vertebrata</taxon>
        <taxon>Chondrichthyes</taxon>
        <taxon>Elasmobranchii</taxon>
        <taxon>Galeomorphii</taxon>
        <taxon>Galeoidea</taxon>
        <taxon>Carcharhiniformes</taxon>
        <taxon>Scyliorhinidae</taxon>
        <taxon>Scyliorhinus</taxon>
    </lineage>
</organism>
<feature type="region of interest" description="Disordered" evidence="3">
    <location>
        <begin position="639"/>
        <end position="664"/>
    </location>
</feature>
<dbReference type="OrthoDB" id="447516at2759"/>
<dbReference type="PANTHER" id="PTHR23348:SF16">
    <property type="entry name" value="LEUCINE RICH REPEAT FAMILY PROTEIN"/>
    <property type="match status" value="1"/>
</dbReference>
<dbReference type="GO" id="GO:0005634">
    <property type="term" value="C:nucleus"/>
    <property type="evidence" value="ECO:0007669"/>
    <property type="project" value="UniProtKB-SubCell"/>
</dbReference>
<reference evidence="5 6" key="1">
    <citation type="journal article" date="2018" name="Nat. Ecol. Evol.">
        <title>Shark genomes provide insights into elasmobranch evolution and the origin of vertebrates.</title>
        <authorList>
            <person name="Hara Y"/>
            <person name="Yamaguchi K"/>
            <person name="Onimaru K"/>
            <person name="Kadota M"/>
            <person name="Koyanagi M"/>
            <person name="Keeley SD"/>
            <person name="Tatsumi K"/>
            <person name="Tanaka K"/>
            <person name="Motone F"/>
            <person name="Kageyama Y"/>
            <person name="Nozu R"/>
            <person name="Adachi N"/>
            <person name="Nishimura O"/>
            <person name="Nakagawa R"/>
            <person name="Tanegashima C"/>
            <person name="Kiyatake I"/>
            <person name="Matsumoto R"/>
            <person name="Murakumo K"/>
            <person name="Nishida K"/>
            <person name="Terakita A"/>
            <person name="Kuratani S"/>
            <person name="Sato K"/>
            <person name="Hyodo S Kuraku.S."/>
        </authorList>
    </citation>
    <scope>NUCLEOTIDE SEQUENCE [LARGE SCALE GENOMIC DNA]</scope>
</reference>
<dbReference type="InterPro" id="IPR052082">
    <property type="entry name" value="Myelin_sheath_structural"/>
</dbReference>
<feature type="region of interest" description="Disordered" evidence="3">
    <location>
        <begin position="1938"/>
        <end position="1960"/>
    </location>
</feature>
<dbReference type="OMA" id="DGKFKFP"/>
<evidence type="ECO:0000256" key="1">
    <source>
        <dbReference type="ARBA" id="ARBA00004123"/>
    </source>
</evidence>
<dbReference type="EMBL" id="BFAA01012804">
    <property type="protein sequence ID" value="GCB77030.1"/>
    <property type="molecule type" value="Genomic_DNA"/>
</dbReference>
<evidence type="ECO:0000313" key="5">
    <source>
        <dbReference type="EMBL" id="GCB77030.1"/>
    </source>
</evidence>
<evidence type="ECO:0000259" key="4">
    <source>
        <dbReference type="PROSITE" id="PS50106"/>
    </source>
</evidence>
<protein>
    <recommendedName>
        <fullName evidence="4">PDZ domain-containing protein</fullName>
    </recommendedName>
</protein>
<dbReference type="GO" id="GO:0043484">
    <property type="term" value="P:regulation of RNA splicing"/>
    <property type="evidence" value="ECO:0007669"/>
    <property type="project" value="TreeGrafter"/>
</dbReference>
<gene>
    <name evidence="5" type="ORF">scyTo_0018414</name>
</gene>
<dbReference type="InterPro" id="IPR001478">
    <property type="entry name" value="PDZ"/>
</dbReference>
<dbReference type="STRING" id="75743.A0A401PV64"/>
<feature type="domain" description="PDZ" evidence="4">
    <location>
        <begin position="21"/>
        <end position="75"/>
    </location>
</feature>
<dbReference type="PANTHER" id="PTHR23348">
    <property type="entry name" value="PERIAXIN/AHNAK"/>
    <property type="match status" value="1"/>
</dbReference>